<reference evidence="2 3" key="1">
    <citation type="journal article" date="2011" name="J. Gen. Appl. Microbiol.">
        <title>Draft genome sequencing of the enigmatic yeast Saitoella complicata.</title>
        <authorList>
            <person name="Nishida H."/>
            <person name="Hamamoto M."/>
            <person name="Sugiyama J."/>
        </authorList>
    </citation>
    <scope>NUCLEOTIDE SEQUENCE [LARGE SCALE GENOMIC DNA]</scope>
    <source>
        <strain evidence="2 3">NRRL Y-17804</strain>
    </source>
</reference>
<reference evidence="2 3" key="2">
    <citation type="journal article" date="2014" name="J. Gen. Appl. Microbiol.">
        <title>The early diverging ascomycetous budding yeast Saitoella complicata has three histone deacetylases belonging to the Clr6, Hos2, and Rpd3 lineages.</title>
        <authorList>
            <person name="Nishida H."/>
            <person name="Matsumoto T."/>
            <person name="Kondo S."/>
            <person name="Hamamoto M."/>
            <person name="Yoshikawa H."/>
        </authorList>
    </citation>
    <scope>NUCLEOTIDE SEQUENCE [LARGE SCALE GENOMIC DNA]</scope>
    <source>
        <strain evidence="2 3">NRRL Y-17804</strain>
    </source>
</reference>
<reference evidence="2 3" key="3">
    <citation type="journal article" date="2015" name="Genome Announc.">
        <title>Draft Genome Sequence of the Archiascomycetous Yeast Saitoella complicata.</title>
        <authorList>
            <person name="Yamauchi K."/>
            <person name="Kondo S."/>
            <person name="Hamamoto M."/>
            <person name="Takahashi Y."/>
            <person name="Ogura Y."/>
            <person name="Hayashi T."/>
            <person name="Nishida H."/>
        </authorList>
    </citation>
    <scope>NUCLEOTIDE SEQUENCE [LARGE SCALE GENOMIC DNA]</scope>
    <source>
        <strain evidence="2 3">NRRL Y-17804</strain>
    </source>
</reference>
<accession>A0A0E9NN39</accession>
<proteinExistence type="predicted"/>
<dbReference type="GO" id="GO:0031511">
    <property type="term" value="C:Mis6-Sim4 complex"/>
    <property type="evidence" value="ECO:0007669"/>
    <property type="project" value="TreeGrafter"/>
</dbReference>
<organism evidence="2 3">
    <name type="scientific">Saitoella complicata (strain BCRC 22490 / CBS 7301 / JCM 7358 / NBRC 10748 / NRRL Y-17804)</name>
    <dbReference type="NCBI Taxonomy" id="698492"/>
    <lineage>
        <taxon>Eukaryota</taxon>
        <taxon>Fungi</taxon>
        <taxon>Dikarya</taxon>
        <taxon>Ascomycota</taxon>
        <taxon>Taphrinomycotina</taxon>
        <taxon>Taphrinomycotina incertae sedis</taxon>
        <taxon>Saitoella</taxon>
    </lineage>
</organism>
<comment type="caution">
    <text evidence="2">The sequence shown here is derived from an EMBL/GenBank/DDBJ whole genome shotgun (WGS) entry which is preliminary data.</text>
</comment>
<dbReference type="OMA" id="REQDMDR"/>
<keyword evidence="3" id="KW-1185">Reference proteome</keyword>
<sequence length="247" mass="27878">MLRVSTLPPNLHKDKQNPIQRSTALNYRAIGPTMPPSEATILSSFLLSKSSLQDVVTLQQFTQFFPQAKRNSPLIKHIYNDIQQRRTHTTDQIRRNIQVEAKVGTKRLLAARRKAEKSRRKDVDRDEVMVGDELYAAGQKQVDLREIVARMEVAEDLLKTELEGLHEETDRVLEEMKDIGGGLSDLRYGKLPGEGLEDDLVACLKVLTDLCERTMTTERCKSNGNTFDTNKIPAMQAGNPMQNACLS</sequence>
<dbReference type="Proteomes" id="UP000033140">
    <property type="component" value="Unassembled WGS sequence"/>
</dbReference>
<dbReference type="PANTHER" id="PTHR28064:SF1">
    <property type="entry name" value="INNER KINETOCHORE SUBUNIT NKP2"/>
    <property type="match status" value="1"/>
</dbReference>
<dbReference type="Pfam" id="PF09447">
    <property type="entry name" value="Cnl2_NKP2"/>
    <property type="match status" value="1"/>
</dbReference>
<feature type="region of interest" description="Disordered" evidence="1">
    <location>
        <begin position="1"/>
        <end position="20"/>
    </location>
</feature>
<dbReference type="STRING" id="698492.A0A0E9NN39"/>
<name>A0A0E9NN39_SAICN</name>
<feature type="region of interest" description="Disordered" evidence="1">
    <location>
        <begin position="223"/>
        <end position="247"/>
    </location>
</feature>
<dbReference type="EMBL" id="BACD03000037">
    <property type="protein sequence ID" value="GAO50835.1"/>
    <property type="molecule type" value="Genomic_DNA"/>
</dbReference>
<evidence type="ECO:0000313" key="2">
    <source>
        <dbReference type="EMBL" id="GAO50835.1"/>
    </source>
</evidence>
<dbReference type="AlphaFoldDB" id="A0A0E9NN39"/>
<evidence type="ECO:0000256" key="1">
    <source>
        <dbReference type="SAM" id="MobiDB-lite"/>
    </source>
</evidence>
<evidence type="ECO:0000313" key="3">
    <source>
        <dbReference type="Proteomes" id="UP000033140"/>
    </source>
</evidence>
<dbReference type="GO" id="GO:0007059">
    <property type="term" value="P:chromosome segregation"/>
    <property type="evidence" value="ECO:0007669"/>
    <property type="project" value="TreeGrafter"/>
</dbReference>
<gene>
    <name evidence="2" type="ORF">G7K_4955-t1</name>
</gene>
<dbReference type="InterPro" id="IPR018565">
    <property type="entry name" value="Nkp2/Cnl2"/>
</dbReference>
<protein>
    <submittedName>
        <fullName evidence="2">Uncharacterized protein</fullName>
    </submittedName>
</protein>
<dbReference type="PANTHER" id="PTHR28064">
    <property type="entry name" value="INNER KINETOCHORE SUBUNIT NKP2"/>
    <property type="match status" value="1"/>
</dbReference>